<evidence type="ECO:0000313" key="9">
    <source>
        <dbReference type="Proteomes" id="UP000824014"/>
    </source>
</evidence>
<dbReference type="InterPro" id="IPR053149">
    <property type="entry name" value="TPK"/>
</dbReference>
<evidence type="ECO:0000256" key="3">
    <source>
        <dbReference type="ARBA" id="ARBA00022777"/>
    </source>
</evidence>
<comment type="caution">
    <text evidence="8">The sequence shown here is derived from an EMBL/GenBank/DDBJ whole genome shotgun (WGS) entry which is preliminary data.</text>
</comment>
<keyword evidence="3" id="KW-0418">Kinase</keyword>
<dbReference type="GO" id="GO:0005524">
    <property type="term" value="F:ATP binding"/>
    <property type="evidence" value="ECO:0007669"/>
    <property type="project" value="UniProtKB-KW"/>
</dbReference>
<dbReference type="Gene3D" id="3.40.50.10240">
    <property type="entry name" value="Thiamin pyrophosphokinase, catalytic domain"/>
    <property type="match status" value="1"/>
</dbReference>
<dbReference type="InterPro" id="IPR049442">
    <property type="entry name" value="Thi_PPkinase-like_C"/>
</dbReference>
<dbReference type="GO" id="GO:0004788">
    <property type="term" value="F:thiamine diphosphokinase activity"/>
    <property type="evidence" value="ECO:0007669"/>
    <property type="project" value="UniProtKB-UniRule"/>
</dbReference>
<name>A0A9D2DF47_9BACT</name>
<dbReference type="EC" id="2.7.6.2" evidence="5"/>
<organism evidence="8 9">
    <name type="scientific">Candidatus Tidjanibacter faecipullorum</name>
    <dbReference type="NCBI Taxonomy" id="2838766"/>
    <lineage>
        <taxon>Bacteria</taxon>
        <taxon>Pseudomonadati</taxon>
        <taxon>Bacteroidota</taxon>
        <taxon>Bacteroidia</taxon>
        <taxon>Bacteroidales</taxon>
        <taxon>Rikenellaceae</taxon>
        <taxon>Tidjanibacter</taxon>
    </lineage>
</organism>
<dbReference type="Pfam" id="PF04263">
    <property type="entry name" value="TPK_catalytic"/>
    <property type="match status" value="1"/>
</dbReference>
<accession>A0A9D2DF47</accession>
<evidence type="ECO:0000256" key="1">
    <source>
        <dbReference type="ARBA" id="ARBA00022679"/>
    </source>
</evidence>
<dbReference type="AlphaFoldDB" id="A0A9D2DF47"/>
<keyword evidence="1 8" id="KW-0808">Transferase</keyword>
<dbReference type="Pfam" id="PF21275">
    <property type="entry name" value="Thi_PPkinase_C"/>
    <property type="match status" value="1"/>
</dbReference>
<keyword evidence="4" id="KW-0067">ATP-binding</keyword>
<dbReference type="SUPFAM" id="SSF63999">
    <property type="entry name" value="Thiamin pyrophosphokinase, catalytic domain"/>
    <property type="match status" value="1"/>
</dbReference>
<dbReference type="GO" id="GO:0016301">
    <property type="term" value="F:kinase activity"/>
    <property type="evidence" value="ECO:0007669"/>
    <property type="project" value="UniProtKB-KW"/>
</dbReference>
<protein>
    <recommendedName>
        <fullName evidence="5">Thiamine diphosphokinase</fullName>
        <ecNumber evidence="5">2.7.6.2</ecNumber>
    </recommendedName>
</protein>
<dbReference type="GO" id="GO:0009229">
    <property type="term" value="P:thiamine diphosphate biosynthetic process"/>
    <property type="evidence" value="ECO:0007669"/>
    <property type="project" value="InterPro"/>
</dbReference>
<dbReference type="EMBL" id="DXCC01000028">
    <property type="protein sequence ID" value="HIZ15717.1"/>
    <property type="molecule type" value="Genomic_DNA"/>
</dbReference>
<reference evidence="8" key="1">
    <citation type="journal article" date="2021" name="PeerJ">
        <title>Extensive microbial diversity within the chicken gut microbiome revealed by metagenomics and culture.</title>
        <authorList>
            <person name="Gilroy R."/>
            <person name="Ravi A."/>
            <person name="Getino M."/>
            <person name="Pursley I."/>
            <person name="Horton D.L."/>
            <person name="Alikhan N.F."/>
            <person name="Baker D."/>
            <person name="Gharbi K."/>
            <person name="Hall N."/>
            <person name="Watson M."/>
            <person name="Adriaenssens E.M."/>
            <person name="Foster-Nyarko E."/>
            <person name="Jarju S."/>
            <person name="Secka A."/>
            <person name="Antonio M."/>
            <person name="Oren A."/>
            <person name="Chaudhuri R.R."/>
            <person name="La Ragione R."/>
            <person name="Hildebrand F."/>
            <person name="Pallen M.J."/>
        </authorList>
    </citation>
    <scope>NUCLEOTIDE SEQUENCE</scope>
    <source>
        <strain evidence="8">ChiHjej11B10-19426</strain>
    </source>
</reference>
<dbReference type="CDD" id="cd07995">
    <property type="entry name" value="TPK"/>
    <property type="match status" value="1"/>
</dbReference>
<evidence type="ECO:0000259" key="7">
    <source>
        <dbReference type="Pfam" id="PF21275"/>
    </source>
</evidence>
<feature type="domain" description="Thiamin pyrophosphokinase catalytic" evidence="6">
    <location>
        <begin position="27"/>
        <end position="126"/>
    </location>
</feature>
<evidence type="ECO:0000256" key="2">
    <source>
        <dbReference type="ARBA" id="ARBA00022741"/>
    </source>
</evidence>
<feature type="domain" description="Thiamin pyrophosphokinase-like substrate-binding" evidence="7">
    <location>
        <begin position="135"/>
        <end position="206"/>
    </location>
</feature>
<evidence type="ECO:0000259" key="6">
    <source>
        <dbReference type="Pfam" id="PF04263"/>
    </source>
</evidence>
<dbReference type="InterPro" id="IPR007371">
    <property type="entry name" value="TPK_catalytic"/>
</dbReference>
<gene>
    <name evidence="8" type="ORF">H9816_07410</name>
</gene>
<dbReference type="GO" id="GO:0006772">
    <property type="term" value="P:thiamine metabolic process"/>
    <property type="evidence" value="ECO:0007669"/>
    <property type="project" value="UniProtKB-UniRule"/>
</dbReference>
<proteinExistence type="predicted"/>
<dbReference type="InterPro" id="IPR036759">
    <property type="entry name" value="TPK_catalytic_sf"/>
</dbReference>
<sequence length="215" mass="23641">MPDTATVYDAVILADGDYPEAGLPAAVLRNARHVVCCDGAADRYAAHGGTPSAIVGDGDSVSRATTERFADRFVRIGEQETNDLSKAFRYCLAQGYTRLAILGATGRREDHTLGNIGLLPDYVRQADIRLLTPYGVFDAIHNRTAFASFARQQVSLFTLSPATRLHFEGLRYPAPEEGLRAWWCGTLNEAEGDRFVIDTDGPTLVFRTYEPKNVR</sequence>
<dbReference type="NCBIfam" id="TIGR01378">
    <property type="entry name" value="thi_PPkinase"/>
    <property type="match status" value="1"/>
</dbReference>
<reference evidence="8" key="2">
    <citation type="submission" date="2021-04" db="EMBL/GenBank/DDBJ databases">
        <authorList>
            <person name="Gilroy R."/>
        </authorList>
    </citation>
    <scope>NUCLEOTIDE SEQUENCE</scope>
    <source>
        <strain evidence="8">ChiHjej11B10-19426</strain>
    </source>
</reference>
<dbReference type="PANTHER" id="PTHR41299:SF1">
    <property type="entry name" value="THIAMINE PYROPHOSPHOKINASE"/>
    <property type="match status" value="1"/>
</dbReference>
<evidence type="ECO:0000256" key="4">
    <source>
        <dbReference type="ARBA" id="ARBA00022840"/>
    </source>
</evidence>
<dbReference type="PANTHER" id="PTHR41299">
    <property type="entry name" value="THIAMINE PYROPHOSPHOKINASE"/>
    <property type="match status" value="1"/>
</dbReference>
<keyword evidence="2" id="KW-0547">Nucleotide-binding</keyword>
<evidence type="ECO:0000313" key="8">
    <source>
        <dbReference type="EMBL" id="HIZ15717.1"/>
    </source>
</evidence>
<dbReference type="Proteomes" id="UP000824014">
    <property type="component" value="Unassembled WGS sequence"/>
</dbReference>
<evidence type="ECO:0000256" key="5">
    <source>
        <dbReference type="NCBIfam" id="TIGR01378"/>
    </source>
</evidence>
<dbReference type="InterPro" id="IPR006282">
    <property type="entry name" value="Thi_PPkinase"/>
</dbReference>